<dbReference type="Pfam" id="PF00005">
    <property type="entry name" value="ABC_tran"/>
    <property type="match status" value="1"/>
</dbReference>
<evidence type="ECO:0000256" key="1">
    <source>
        <dbReference type="ARBA" id="ARBA00005417"/>
    </source>
</evidence>
<evidence type="ECO:0000256" key="2">
    <source>
        <dbReference type="ARBA" id="ARBA00022448"/>
    </source>
</evidence>
<dbReference type="InterPro" id="IPR003439">
    <property type="entry name" value="ABC_transporter-like_ATP-bd"/>
</dbReference>
<keyword evidence="2" id="KW-0813">Transport</keyword>
<dbReference type="InterPro" id="IPR017871">
    <property type="entry name" value="ABC_transporter-like_CS"/>
</dbReference>
<dbReference type="Proteomes" id="UP000217215">
    <property type="component" value="Chromosome"/>
</dbReference>
<dbReference type="SMART" id="SM00382">
    <property type="entry name" value="AAA"/>
    <property type="match status" value="1"/>
</dbReference>
<dbReference type="Gene3D" id="3.40.50.300">
    <property type="entry name" value="P-loop containing nucleotide triphosphate hydrolases"/>
    <property type="match status" value="1"/>
</dbReference>
<dbReference type="InterPro" id="IPR027417">
    <property type="entry name" value="P-loop_NTPase"/>
</dbReference>
<dbReference type="GO" id="GO:0005524">
    <property type="term" value="F:ATP binding"/>
    <property type="evidence" value="ECO:0007669"/>
    <property type="project" value="UniProtKB-KW"/>
</dbReference>
<dbReference type="EMBL" id="CP016773">
    <property type="protein sequence ID" value="ASY15767.1"/>
    <property type="molecule type" value="Genomic_DNA"/>
</dbReference>
<evidence type="ECO:0000256" key="4">
    <source>
        <dbReference type="ARBA" id="ARBA00022840"/>
    </source>
</evidence>
<dbReference type="PROSITE" id="PS50893">
    <property type="entry name" value="ABC_TRANSPORTER_2"/>
    <property type="match status" value="1"/>
</dbReference>
<dbReference type="AlphaFoldDB" id="A0A249KG71"/>
<evidence type="ECO:0000256" key="3">
    <source>
        <dbReference type="ARBA" id="ARBA00022741"/>
    </source>
</evidence>
<dbReference type="KEGG" id="psuf:A1sIA56_02375"/>
<dbReference type="SUPFAM" id="SSF52540">
    <property type="entry name" value="P-loop containing nucleoside triphosphate hydrolases"/>
    <property type="match status" value="1"/>
</dbReference>
<keyword evidence="4 6" id="KW-0067">ATP-binding</keyword>
<gene>
    <name evidence="6" type="ORF">A1sIA56_02375</name>
</gene>
<dbReference type="CDD" id="cd03214">
    <property type="entry name" value="ABC_Iron-Siderophores_B12_Hemin"/>
    <property type="match status" value="1"/>
</dbReference>
<name>A0A249KG71_9ACTN</name>
<feature type="domain" description="ABC transporter" evidence="5">
    <location>
        <begin position="4"/>
        <end position="204"/>
    </location>
</feature>
<accession>A0A249KG71</accession>
<evidence type="ECO:0000313" key="6">
    <source>
        <dbReference type="EMBL" id="ASY15767.1"/>
    </source>
</evidence>
<dbReference type="InterPro" id="IPR003593">
    <property type="entry name" value="AAA+_ATPase"/>
</dbReference>
<comment type="similarity">
    <text evidence="1">Belongs to the ABC transporter superfamily.</text>
</comment>
<dbReference type="PANTHER" id="PTHR42734:SF5">
    <property type="entry name" value="IRON TRANSPORT SYSTEM ATP-BINDING PROTEIN HI_0361-RELATED"/>
    <property type="match status" value="1"/>
</dbReference>
<dbReference type="GO" id="GO:0016887">
    <property type="term" value="F:ATP hydrolysis activity"/>
    <property type="evidence" value="ECO:0007669"/>
    <property type="project" value="InterPro"/>
</dbReference>
<reference evidence="6 7" key="1">
    <citation type="submission" date="2016-07" db="EMBL/GenBank/DDBJ databases">
        <title>High microdiversification within the ubiquitous acI lineage of Actinobacteria.</title>
        <authorList>
            <person name="Neuenschwander S.M."/>
            <person name="Salcher M."/>
            <person name="Ghai R."/>
            <person name="Pernthaler J."/>
        </authorList>
    </citation>
    <scope>NUCLEOTIDE SEQUENCE [LARGE SCALE GENOMIC DNA]</scope>
    <source>
        <strain evidence="6">MMS-IA-56</strain>
    </source>
</reference>
<protein>
    <submittedName>
        <fullName evidence="6">Iron complex transport system ATP-binding protein</fullName>
    </submittedName>
</protein>
<organism evidence="6 7">
    <name type="scientific">Candidatus Planktophila sulfonica</name>
    <dbReference type="NCBI Taxonomy" id="1884904"/>
    <lineage>
        <taxon>Bacteria</taxon>
        <taxon>Bacillati</taxon>
        <taxon>Actinomycetota</taxon>
        <taxon>Actinomycetes</taxon>
        <taxon>Candidatus Nanopelagicales</taxon>
        <taxon>Candidatus Nanopelagicaceae</taxon>
        <taxon>Candidatus Planktophila</taxon>
    </lineage>
</organism>
<dbReference type="PANTHER" id="PTHR42734">
    <property type="entry name" value="METAL TRANSPORT SYSTEM ATP-BINDING PROTEIN TM_0124-RELATED"/>
    <property type="match status" value="1"/>
</dbReference>
<evidence type="ECO:0000259" key="5">
    <source>
        <dbReference type="PROSITE" id="PS50893"/>
    </source>
</evidence>
<proteinExistence type="inferred from homology"/>
<sequence>MALVKIENVSIERGARVVVRDFSATLEPGKITAIIGPNGSGKSSLLGAIAGDLPLIAGNIYFGDRNLCELSDAEQAKIRSVVQQNRNYWLSYTAREVIEMGQSGEALLKVDEVMLALEINHYADQRVTTLSGGEAQRIEIARALIRDSEVYLFDEPLSAQDSASKVRIINYLKQLRDAGKTVVVIAHIDREALTWCDQVINTLAN</sequence>
<dbReference type="PROSITE" id="PS00211">
    <property type="entry name" value="ABC_TRANSPORTER_1"/>
    <property type="match status" value="1"/>
</dbReference>
<dbReference type="OrthoDB" id="5296765at2"/>
<keyword evidence="3" id="KW-0547">Nucleotide-binding</keyword>
<evidence type="ECO:0000313" key="7">
    <source>
        <dbReference type="Proteomes" id="UP000217215"/>
    </source>
</evidence>
<dbReference type="RefSeq" id="WP_095673361.1">
    <property type="nucleotide sequence ID" value="NZ_CP016773.1"/>
</dbReference>
<keyword evidence="7" id="KW-1185">Reference proteome</keyword>
<dbReference type="InterPro" id="IPR050153">
    <property type="entry name" value="Metal_Ion_Import_ABC"/>
</dbReference>